<dbReference type="PANTHER" id="PTHR15822">
    <property type="entry name" value="TRAF AND TNF RECEPTOR-ASSOCIATED PROTEIN"/>
    <property type="match status" value="1"/>
</dbReference>
<evidence type="ECO:0000256" key="4">
    <source>
        <dbReference type="ARBA" id="ARBA00022722"/>
    </source>
</evidence>
<name>A0ABR3XKV1_9PEZI</name>
<feature type="domain" description="Endonuclease/exonuclease/phosphatase" evidence="12">
    <location>
        <begin position="87"/>
        <end position="354"/>
    </location>
</feature>
<dbReference type="SUPFAM" id="SSF56219">
    <property type="entry name" value="DNase I-like"/>
    <property type="match status" value="1"/>
</dbReference>
<comment type="cofactor">
    <cofactor evidence="2">
        <name>Mg(2+)</name>
        <dbReference type="ChEBI" id="CHEBI:18420"/>
    </cofactor>
</comment>
<keyword evidence="4" id="KW-0540">Nuclease</keyword>
<keyword evidence="10" id="KW-0539">Nucleus</keyword>
<evidence type="ECO:0000256" key="1">
    <source>
        <dbReference type="ARBA" id="ARBA00001936"/>
    </source>
</evidence>
<keyword evidence="8" id="KW-0460">Magnesium</keyword>
<evidence type="ECO:0000313" key="14">
    <source>
        <dbReference type="Proteomes" id="UP001586593"/>
    </source>
</evidence>
<evidence type="ECO:0000256" key="3">
    <source>
        <dbReference type="ARBA" id="ARBA00004322"/>
    </source>
</evidence>
<dbReference type="Pfam" id="PF03372">
    <property type="entry name" value="Exo_endo_phos"/>
    <property type="match status" value="1"/>
</dbReference>
<dbReference type="InterPro" id="IPR005135">
    <property type="entry name" value="Endo/exonuclease/phosphatase"/>
</dbReference>
<evidence type="ECO:0000256" key="7">
    <source>
        <dbReference type="ARBA" id="ARBA00022801"/>
    </source>
</evidence>
<feature type="region of interest" description="Disordered" evidence="11">
    <location>
        <begin position="1"/>
        <end position="21"/>
    </location>
</feature>
<accession>A0ABR3XKV1</accession>
<keyword evidence="14" id="KW-1185">Reference proteome</keyword>
<evidence type="ECO:0000256" key="10">
    <source>
        <dbReference type="ARBA" id="ARBA00023242"/>
    </source>
</evidence>
<keyword evidence="7" id="KW-0378">Hydrolase</keyword>
<evidence type="ECO:0000313" key="13">
    <source>
        <dbReference type="EMBL" id="KAL1876345.1"/>
    </source>
</evidence>
<evidence type="ECO:0000256" key="5">
    <source>
        <dbReference type="ARBA" id="ARBA00022723"/>
    </source>
</evidence>
<dbReference type="InterPro" id="IPR036691">
    <property type="entry name" value="Endo/exonu/phosph_ase_sf"/>
</dbReference>
<reference evidence="13 14" key="1">
    <citation type="journal article" date="2024" name="Commun. Biol.">
        <title>Comparative genomic analysis of thermophilic fungi reveals convergent evolutionary adaptations and gene losses.</title>
        <authorList>
            <person name="Steindorff A.S."/>
            <person name="Aguilar-Pontes M.V."/>
            <person name="Robinson A.J."/>
            <person name="Andreopoulos B."/>
            <person name="LaButti K."/>
            <person name="Kuo A."/>
            <person name="Mondo S."/>
            <person name="Riley R."/>
            <person name="Otillar R."/>
            <person name="Haridas S."/>
            <person name="Lipzen A."/>
            <person name="Grimwood J."/>
            <person name="Schmutz J."/>
            <person name="Clum A."/>
            <person name="Reid I.D."/>
            <person name="Moisan M.C."/>
            <person name="Butler G."/>
            <person name="Nguyen T.T.M."/>
            <person name="Dewar K."/>
            <person name="Conant G."/>
            <person name="Drula E."/>
            <person name="Henrissat B."/>
            <person name="Hansel C."/>
            <person name="Singer S."/>
            <person name="Hutchinson M.I."/>
            <person name="de Vries R.P."/>
            <person name="Natvig D.O."/>
            <person name="Powell A.J."/>
            <person name="Tsang A."/>
            <person name="Grigoriev I.V."/>
        </authorList>
    </citation>
    <scope>NUCLEOTIDE SEQUENCE [LARGE SCALE GENOMIC DNA]</scope>
    <source>
        <strain evidence="13 14">ATCC 24622</strain>
    </source>
</reference>
<sequence length="393" mass="43601">MSAFEEQLRSAAQQTKLPPGLSNERNIQFQSWNVFDAKKQTWTCVVPTASSSFVSNESSTTAATAAGAAQMAGMAPLQRDATRFTIVTWNVDGFTKPRRARMRALLAYILDSPPDILFLQEVCREALDMILSDSRVRAGWFISDTSTDDSAWHGVPFATLTLLARSRFANSDGYGDSTSDGQTATLGSPLWRVSLPSRYGRDALCCDILVQPTKALDGTHEAVPVRLLNVHLDSLPARPSLRPRQLAIAAALLRAVALTRYPEGKGLVAGDFNPVQREDQTLVEECGLVDAWTALHSETDDPGFTWGVDGQQRFPPNRMDKVALLGLQPMEMEVLHPGSLEPRWRRQMVASGGSQEDDYDEEEEDWEERDARQNTPIPWSDHSGLRLLFRLNI</sequence>
<keyword evidence="5" id="KW-0479">Metal-binding</keyword>
<evidence type="ECO:0000256" key="8">
    <source>
        <dbReference type="ARBA" id="ARBA00022842"/>
    </source>
</evidence>
<dbReference type="Gene3D" id="3.60.10.10">
    <property type="entry name" value="Endonuclease/exonuclease/phosphatase"/>
    <property type="match status" value="1"/>
</dbReference>
<keyword evidence="6" id="KW-0227">DNA damage</keyword>
<proteinExistence type="predicted"/>
<evidence type="ECO:0000256" key="2">
    <source>
        <dbReference type="ARBA" id="ARBA00001946"/>
    </source>
</evidence>
<gene>
    <name evidence="13" type="ORF">VTK73DRAFT_9524</name>
</gene>
<comment type="cofactor">
    <cofactor evidence="1">
        <name>Mn(2+)</name>
        <dbReference type="ChEBI" id="CHEBI:29035"/>
    </cofactor>
</comment>
<dbReference type="EMBL" id="JAZHXJ010000080">
    <property type="protein sequence ID" value="KAL1876345.1"/>
    <property type="molecule type" value="Genomic_DNA"/>
</dbReference>
<dbReference type="CDD" id="cd09080">
    <property type="entry name" value="TDP2"/>
    <property type="match status" value="1"/>
</dbReference>
<feature type="region of interest" description="Disordered" evidence="11">
    <location>
        <begin position="348"/>
        <end position="377"/>
    </location>
</feature>
<organism evidence="13 14">
    <name type="scientific">Phialemonium thermophilum</name>
    <dbReference type="NCBI Taxonomy" id="223376"/>
    <lineage>
        <taxon>Eukaryota</taxon>
        <taxon>Fungi</taxon>
        <taxon>Dikarya</taxon>
        <taxon>Ascomycota</taxon>
        <taxon>Pezizomycotina</taxon>
        <taxon>Sordariomycetes</taxon>
        <taxon>Sordariomycetidae</taxon>
        <taxon>Cephalothecales</taxon>
        <taxon>Cephalothecaceae</taxon>
        <taxon>Phialemonium</taxon>
    </lineage>
</organism>
<comment type="caution">
    <text evidence="13">The sequence shown here is derived from an EMBL/GenBank/DDBJ whole genome shotgun (WGS) entry which is preliminary data.</text>
</comment>
<protein>
    <recommendedName>
        <fullName evidence="12">Endonuclease/exonuclease/phosphatase domain-containing protein</fullName>
    </recommendedName>
</protein>
<evidence type="ECO:0000256" key="6">
    <source>
        <dbReference type="ARBA" id="ARBA00022763"/>
    </source>
</evidence>
<feature type="compositionally biased region" description="Acidic residues" evidence="11">
    <location>
        <begin position="355"/>
        <end position="368"/>
    </location>
</feature>
<dbReference type="Proteomes" id="UP001586593">
    <property type="component" value="Unassembled WGS sequence"/>
</dbReference>
<evidence type="ECO:0000256" key="11">
    <source>
        <dbReference type="SAM" id="MobiDB-lite"/>
    </source>
</evidence>
<comment type="subcellular location">
    <subcellularLocation>
        <location evidence="3">Nucleus</location>
        <location evidence="3">PML body</location>
    </subcellularLocation>
</comment>
<evidence type="ECO:0000256" key="9">
    <source>
        <dbReference type="ARBA" id="ARBA00023204"/>
    </source>
</evidence>
<keyword evidence="9" id="KW-0234">DNA repair</keyword>
<dbReference type="InterPro" id="IPR051547">
    <property type="entry name" value="TDP2-like"/>
</dbReference>
<evidence type="ECO:0000259" key="12">
    <source>
        <dbReference type="Pfam" id="PF03372"/>
    </source>
</evidence>
<dbReference type="PANTHER" id="PTHR15822:SF4">
    <property type="entry name" value="TYROSYL-DNA PHOSPHODIESTERASE 2"/>
    <property type="match status" value="1"/>
</dbReference>